<feature type="compositionally biased region" description="Low complexity" evidence="1">
    <location>
        <begin position="129"/>
        <end position="138"/>
    </location>
</feature>
<dbReference type="AlphaFoldDB" id="A0A6J4IT94"/>
<feature type="compositionally biased region" description="Low complexity" evidence="1">
    <location>
        <begin position="44"/>
        <end position="65"/>
    </location>
</feature>
<feature type="compositionally biased region" description="Basic residues" evidence="1">
    <location>
        <begin position="261"/>
        <end position="275"/>
    </location>
</feature>
<feature type="compositionally biased region" description="Basic and acidic residues" evidence="1">
    <location>
        <begin position="165"/>
        <end position="186"/>
    </location>
</feature>
<feature type="region of interest" description="Disordered" evidence="1">
    <location>
        <begin position="247"/>
        <end position="302"/>
    </location>
</feature>
<sequence length="302" mass="32563">ARRPREPRRSAAQPDPRGALGVPHPVERAGVGALHRPADGGGAAAAVPAVRQADQVAAPHAAAGSEGPGAQGQAQGRPRDDERRDDEAVQGQRRQPDLRVPAAPAAAAGLLRAVHRDPRVLHPRHRGPLRPVGGAAARGRGRQGLRCPDLGGLQQPRRAARLPRRNRDDGPDRGRDHGRADGRDDVLDAAPDDGAGRHHRPAADHGAEAAALRAAALLRRLGRLLPDRRAALLADDQRLVDGAAGLRHQAHAAAQPERQRRAGRWRARQGRRRQGPGRQGLRWRQAVPDQGRSGRDRRHRRR</sequence>
<evidence type="ECO:0000256" key="1">
    <source>
        <dbReference type="SAM" id="MobiDB-lite"/>
    </source>
</evidence>
<evidence type="ECO:0000313" key="2">
    <source>
        <dbReference type="EMBL" id="CAA9259585.1"/>
    </source>
</evidence>
<accession>A0A6J4IT94</accession>
<name>A0A6J4IT94_9ACTN</name>
<organism evidence="2">
    <name type="scientific">uncultured Blastococcus sp</name>
    <dbReference type="NCBI Taxonomy" id="217144"/>
    <lineage>
        <taxon>Bacteria</taxon>
        <taxon>Bacillati</taxon>
        <taxon>Actinomycetota</taxon>
        <taxon>Actinomycetes</taxon>
        <taxon>Geodermatophilales</taxon>
        <taxon>Geodermatophilaceae</taxon>
        <taxon>Blastococcus</taxon>
        <taxon>environmental samples</taxon>
    </lineage>
</organism>
<feature type="compositionally biased region" description="Basic and acidic residues" evidence="1">
    <location>
        <begin position="77"/>
        <end position="87"/>
    </location>
</feature>
<feature type="non-terminal residue" evidence="2">
    <location>
        <position position="302"/>
    </location>
</feature>
<feature type="non-terminal residue" evidence="2">
    <location>
        <position position="1"/>
    </location>
</feature>
<gene>
    <name evidence="2" type="ORF">AVDCRST_MAG57-2549</name>
</gene>
<reference evidence="2" key="1">
    <citation type="submission" date="2020-02" db="EMBL/GenBank/DDBJ databases">
        <authorList>
            <person name="Meier V. D."/>
        </authorList>
    </citation>
    <scope>NUCLEOTIDE SEQUENCE</scope>
    <source>
        <strain evidence="2">AVDCRST_MAG57</strain>
    </source>
</reference>
<proteinExistence type="predicted"/>
<feature type="region of interest" description="Disordered" evidence="1">
    <location>
        <begin position="1"/>
        <end position="207"/>
    </location>
</feature>
<dbReference type="EMBL" id="CADCTI010000213">
    <property type="protein sequence ID" value="CAA9259585.1"/>
    <property type="molecule type" value="Genomic_DNA"/>
</dbReference>
<protein>
    <submittedName>
        <fullName evidence="2">Inner membrane protein translocase and chaperone YidC, short form OxaI-like</fullName>
    </submittedName>
</protein>